<sequence length="597" mass="68931">MELKLGLLLLLCLHTALPFGFDDIETIFDITEKTVSTLSKAPEIAELVNHANKDSEIKLPFSKTRRQLIPMFKKFAEVTRIVKKIDRDLIASNMQTISQLQKDLPIAFRFELKLDAIEDTITLIELYYQNFLSYTDQAQEHYKESNQIDSNTQTSTSQPAPNIKFDKYTLENFATSLTSHVPTSVRGLMERINEMIVPSSRDTVRIFMREGIFQTVVKTFNELEGSICSTEMSPQQLIYNLYSTLQVTQVKAYVMMQFSWTLLHLYGKGNFTTETELLQAQFKERLVQQMGTVQAAMSSTSNMVYKCDPKAHIQGQTYTQLTMLLQGYLVNVVDLNGEASCRSKCAAYSLVPRQYDCYKNEFCARQKRCEGTILNCQFYDSDMTLCASPKSANSTRRYEWIQYENGVTLGKKSHCLTFEDTVDSWWRIYIPPHHCTYCMCLCDAKDNPRSDRYWSLRPVESDISNNKIMVGIRFIKLNKVVHLQIRQATLLPKLLTNTSTAEWIPVNPMDVSDRRTVEGLDFHKMTFEKRALDLDDLKKLLTNTSTAEWIPVNPMDVSDRRTVEGLDYHKMTFEKRALDLDDLKKIIEYIDSEFRSS</sequence>
<dbReference type="STRING" id="121845.A0A1S3DUB6"/>
<reference evidence="3" key="1">
    <citation type="submission" date="2025-08" db="UniProtKB">
        <authorList>
            <consortium name="RefSeq"/>
        </authorList>
    </citation>
    <scope>IDENTIFICATION</scope>
</reference>
<proteinExistence type="predicted"/>
<dbReference type="KEGG" id="dci:103524877"/>
<dbReference type="PANTHER" id="PTHR47890">
    <property type="entry name" value="LD24308P"/>
    <property type="match status" value="1"/>
</dbReference>
<protein>
    <submittedName>
        <fullName evidence="3">Uncharacterized protein LOC103524877</fullName>
    </submittedName>
</protein>
<dbReference type="GeneID" id="103524877"/>
<dbReference type="InterPro" id="IPR032062">
    <property type="entry name" value="DUF4803"/>
</dbReference>
<dbReference type="Pfam" id="PF16061">
    <property type="entry name" value="DUF4803"/>
    <property type="match status" value="1"/>
</dbReference>
<name>A0A1S3DUB6_DIACI</name>
<accession>A0A1S3DUB6</accession>
<evidence type="ECO:0000313" key="3">
    <source>
        <dbReference type="RefSeq" id="XP_026675931.1"/>
    </source>
</evidence>
<dbReference type="Proteomes" id="UP000079169">
    <property type="component" value="Unplaced"/>
</dbReference>
<dbReference type="PANTHER" id="PTHR47890:SF1">
    <property type="entry name" value="LD24308P"/>
    <property type="match status" value="1"/>
</dbReference>
<evidence type="ECO:0000256" key="1">
    <source>
        <dbReference type="SAM" id="SignalP"/>
    </source>
</evidence>
<gene>
    <name evidence="3" type="primary">LOC103524877</name>
</gene>
<dbReference type="RefSeq" id="XP_026675931.1">
    <property type="nucleotide sequence ID" value="XM_026820130.1"/>
</dbReference>
<feature type="chain" id="PRO_5010479175" evidence="1">
    <location>
        <begin position="19"/>
        <end position="597"/>
    </location>
</feature>
<organism evidence="2 3">
    <name type="scientific">Diaphorina citri</name>
    <name type="common">Asian citrus psyllid</name>
    <dbReference type="NCBI Taxonomy" id="121845"/>
    <lineage>
        <taxon>Eukaryota</taxon>
        <taxon>Metazoa</taxon>
        <taxon>Ecdysozoa</taxon>
        <taxon>Arthropoda</taxon>
        <taxon>Hexapoda</taxon>
        <taxon>Insecta</taxon>
        <taxon>Pterygota</taxon>
        <taxon>Neoptera</taxon>
        <taxon>Paraneoptera</taxon>
        <taxon>Hemiptera</taxon>
        <taxon>Sternorrhyncha</taxon>
        <taxon>Psylloidea</taxon>
        <taxon>Psyllidae</taxon>
        <taxon>Diaphorininae</taxon>
        <taxon>Diaphorina</taxon>
    </lineage>
</organism>
<feature type="signal peptide" evidence="1">
    <location>
        <begin position="1"/>
        <end position="18"/>
    </location>
</feature>
<dbReference type="AlphaFoldDB" id="A0A1S3DUB6"/>
<dbReference type="OMA" id="NICYANE"/>
<dbReference type="PaxDb" id="121845-A0A1S3DUB6"/>
<evidence type="ECO:0000313" key="2">
    <source>
        <dbReference type="Proteomes" id="UP000079169"/>
    </source>
</evidence>
<keyword evidence="2" id="KW-1185">Reference proteome</keyword>
<keyword evidence="1" id="KW-0732">Signal</keyword>